<proteinExistence type="predicted"/>
<protein>
    <submittedName>
        <fullName evidence="3">Uncharacterized protein</fullName>
    </submittedName>
</protein>
<accession>A0A915HTH2</accession>
<organism evidence="2 3">
    <name type="scientific">Romanomermis culicivorax</name>
    <name type="common">Nematode worm</name>
    <dbReference type="NCBI Taxonomy" id="13658"/>
    <lineage>
        <taxon>Eukaryota</taxon>
        <taxon>Metazoa</taxon>
        <taxon>Ecdysozoa</taxon>
        <taxon>Nematoda</taxon>
        <taxon>Enoplea</taxon>
        <taxon>Dorylaimia</taxon>
        <taxon>Mermithida</taxon>
        <taxon>Mermithoidea</taxon>
        <taxon>Mermithidae</taxon>
        <taxon>Romanomermis</taxon>
    </lineage>
</organism>
<sequence length="72" mass="7226">MVAMMGSVGCIPRLLMIVAAVAVFLGIAVLVMGMGVVGIIMAIETNGTKVGRIVAVVGSIPAAGKRSEGLRT</sequence>
<feature type="transmembrane region" description="Helical" evidence="1">
    <location>
        <begin position="14"/>
        <end position="43"/>
    </location>
</feature>
<dbReference type="Proteomes" id="UP000887565">
    <property type="component" value="Unplaced"/>
</dbReference>
<keyword evidence="2" id="KW-1185">Reference proteome</keyword>
<keyword evidence="1" id="KW-0812">Transmembrane</keyword>
<evidence type="ECO:0000313" key="2">
    <source>
        <dbReference type="Proteomes" id="UP000887565"/>
    </source>
</evidence>
<dbReference type="AlphaFoldDB" id="A0A915HTH2"/>
<name>A0A915HTH2_ROMCU</name>
<keyword evidence="1" id="KW-0472">Membrane</keyword>
<reference evidence="3" key="1">
    <citation type="submission" date="2022-11" db="UniProtKB">
        <authorList>
            <consortium name="WormBaseParasite"/>
        </authorList>
    </citation>
    <scope>IDENTIFICATION</scope>
</reference>
<keyword evidence="1" id="KW-1133">Transmembrane helix</keyword>
<evidence type="ECO:0000313" key="3">
    <source>
        <dbReference type="WBParaSite" id="nRc.2.0.1.t04831-RA"/>
    </source>
</evidence>
<dbReference type="WBParaSite" id="nRc.2.0.1.t04831-RA">
    <property type="protein sequence ID" value="nRc.2.0.1.t04831-RA"/>
    <property type="gene ID" value="nRc.2.0.1.g04831"/>
</dbReference>
<evidence type="ECO:0000256" key="1">
    <source>
        <dbReference type="SAM" id="Phobius"/>
    </source>
</evidence>